<sequence>MAATAPTRSKPRIFNTAFESGVRSLILLTACFPLSVGLRRLVVLDHLVVHTGDIDGPESLHPSESSRGAELLVRRGLVSSGLALMGTRGLVVRSATSEGFRYRAGEEAGAFIDLLRSDYSVALKERADWLASEVAPLSDGEIDNLVRSRMDLWDTEFQTDQGATS</sequence>
<organism evidence="1 2">
    <name type="scientific">Agrobacterium burrii</name>
    <dbReference type="NCBI Taxonomy" id="2815339"/>
    <lineage>
        <taxon>Bacteria</taxon>
        <taxon>Pseudomonadati</taxon>
        <taxon>Pseudomonadota</taxon>
        <taxon>Alphaproteobacteria</taxon>
        <taxon>Hyphomicrobiales</taxon>
        <taxon>Rhizobiaceae</taxon>
        <taxon>Rhizobium/Agrobacterium group</taxon>
        <taxon>Agrobacterium</taxon>
        <taxon>Agrobacterium tumefaciens complex</taxon>
    </lineage>
</organism>
<dbReference type="Pfam" id="PF20288">
    <property type="entry name" value="MC2"/>
    <property type="match status" value="1"/>
</dbReference>
<accession>A0ABS3EQF1</accession>
<evidence type="ECO:0000313" key="2">
    <source>
        <dbReference type="Proteomes" id="UP000664699"/>
    </source>
</evidence>
<reference evidence="1 2" key="1">
    <citation type="submission" date="2021-03" db="EMBL/GenBank/DDBJ databases">
        <title>Whole genome sequence of Agrobacterium sp. strain Rnr.</title>
        <authorList>
            <person name="Mafakheri H."/>
            <person name="Taghavi S.M."/>
            <person name="Nemanja K."/>
            <person name="Osdaghi E."/>
        </authorList>
    </citation>
    <scope>NUCLEOTIDE SEQUENCE [LARGE SCALE GENOMIC DNA]</scope>
    <source>
        <strain evidence="1 2">Rnr</strain>
    </source>
</reference>
<proteinExistence type="predicted"/>
<keyword evidence="2" id="KW-1185">Reference proteome</keyword>
<dbReference type="EMBL" id="JAFLNA010000015">
    <property type="protein sequence ID" value="MBO0133768.1"/>
    <property type="molecule type" value="Genomic_DNA"/>
</dbReference>
<gene>
    <name evidence="1" type="ORF">JZX89_23785</name>
</gene>
<dbReference type="RefSeq" id="WP_174058907.1">
    <property type="nucleotide sequence ID" value="NZ_JAFLNA010000015.1"/>
</dbReference>
<protein>
    <submittedName>
        <fullName evidence="1">Threonine transporter</fullName>
    </submittedName>
</protein>
<name>A0ABS3EQF1_9HYPH</name>
<comment type="caution">
    <text evidence="1">The sequence shown here is derived from an EMBL/GenBank/DDBJ whole genome shotgun (WGS) entry which is preliminary data.</text>
</comment>
<dbReference type="Proteomes" id="UP000664699">
    <property type="component" value="Unassembled WGS sequence"/>
</dbReference>
<evidence type="ECO:0000313" key="1">
    <source>
        <dbReference type="EMBL" id="MBO0133768.1"/>
    </source>
</evidence>
<dbReference type="InterPro" id="IPR046904">
    <property type="entry name" value="ABC-3C_MC2"/>
</dbReference>